<dbReference type="Proteomes" id="UP000325218">
    <property type="component" value="Unassembled WGS sequence"/>
</dbReference>
<dbReference type="PROSITE" id="PS51257">
    <property type="entry name" value="PROKAR_LIPOPROTEIN"/>
    <property type="match status" value="1"/>
</dbReference>
<organism evidence="1 2">
    <name type="scientific">Paenibacillus faecis</name>
    <dbReference type="NCBI Taxonomy" id="862114"/>
    <lineage>
        <taxon>Bacteria</taxon>
        <taxon>Bacillati</taxon>
        <taxon>Bacillota</taxon>
        <taxon>Bacilli</taxon>
        <taxon>Bacillales</taxon>
        <taxon>Paenibacillaceae</taxon>
        <taxon>Paenibacillus</taxon>
    </lineage>
</organism>
<evidence type="ECO:0000313" key="1">
    <source>
        <dbReference type="EMBL" id="TYA12218.1"/>
    </source>
</evidence>
<dbReference type="RefSeq" id="WP_148453725.1">
    <property type="nucleotide sequence ID" value="NZ_VSDO01000003.1"/>
</dbReference>
<dbReference type="AlphaFoldDB" id="A0A5D0CR43"/>
<keyword evidence="2" id="KW-1185">Reference proteome</keyword>
<dbReference type="OrthoDB" id="2967946at2"/>
<protein>
    <recommendedName>
        <fullName evidence="3">Lipoprotein</fullName>
    </recommendedName>
</protein>
<reference evidence="1 2" key="1">
    <citation type="submission" date="2019-08" db="EMBL/GenBank/DDBJ databases">
        <title>Genome sequencing of Paenibacillus faecis DSM 23593(T).</title>
        <authorList>
            <person name="Kook J.-K."/>
            <person name="Park S.-N."/>
            <person name="Lim Y.K."/>
        </authorList>
    </citation>
    <scope>NUCLEOTIDE SEQUENCE [LARGE SCALE GENOMIC DNA]</scope>
    <source>
        <strain evidence="1 2">DSM 23593</strain>
    </source>
</reference>
<evidence type="ECO:0008006" key="3">
    <source>
        <dbReference type="Google" id="ProtNLM"/>
    </source>
</evidence>
<name>A0A5D0CR43_9BACL</name>
<sequence length="172" mass="19469">MKVKIMVVVLLLFTILGCSSEGSLSKTNDTIKKYMDSVEVPVIKGLEVKEVLLNLDKETKEGLRNTIIITYTDEKGKLIENVETDSSVSVLYGPYDGEKVLTLSISKVEVEHANDMQSKNINNLELSYTQVQDNLLMYTRHNGLSYSYEGRITNKYTEDQHFEMFTQAVASK</sequence>
<evidence type="ECO:0000313" key="2">
    <source>
        <dbReference type="Proteomes" id="UP000325218"/>
    </source>
</evidence>
<comment type="caution">
    <text evidence="1">The sequence shown here is derived from an EMBL/GenBank/DDBJ whole genome shotgun (WGS) entry which is preliminary data.</text>
</comment>
<proteinExistence type="predicted"/>
<accession>A0A5D0CR43</accession>
<gene>
    <name evidence="1" type="ORF">FRY98_16025</name>
</gene>
<dbReference type="EMBL" id="VSDO01000003">
    <property type="protein sequence ID" value="TYA12218.1"/>
    <property type="molecule type" value="Genomic_DNA"/>
</dbReference>